<dbReference type="InterPro" id="IPR041418">
    <property type="entry name" value="SAM_3"/>
</dbReference>
<accession>A0A6J3HXW7</accession>
<evidence type="ECO:0000256" key="1">
    <source>
        <dbReference type="SAM" id="MobiDB-lite"/>
    </source>
</evidence>
<evidence type="ECO:0000259" key="2">
    <source>
        <dbReference type="Pfam" id="PF18016"/>
    </source>
</evidence>
<reference evidence="4" key="1">
    <citation type="submission" date="2025-08" db="UniProtKB">
        <authorList>
            <consortium name="RefSeq"/>
        </authorList>
    </citation>
    <scope>IDENTIFICATION</scope>
    <source>
        <tissue evidence="4">Blood</tissue>
    </source>
</reference>
<dbReference type="Proteomes" id="UP000504640">
    <property type="component" value="Unplaced"/>
</dbReference>
<dbReference type="PANTHER" id="PTHR11037:SF12">
    <property type="entry name" value="GRH_CP2 DB DOMAIN-CONTAINING PROTEIN"/>
    <property type="match status" value="1"/>
</dbReference>
<sequence>MPSRLPVLRAPGPSPPPSLCAPSAWPPPPAATPPGQLFLGPSPLPQAQRLVNLFLPMETQSTCQGLGQLLIYRWRAESKDLHCCVFAHSVRHGRSPPAKPPPPLSSLALTSPHSCRLLSPERLCSSPPFALDTLGYSPVEELNHRASISETQQWLYQHRFSSYCQMLANFTDPDLLKLTCQDLIQICGTANGIRLFNTLRARCWAQPTRVPFPL</sequence>
<dbReference type="SUPFAM" id="SSF47769">
    <property type="entry name" value="SAM/Pointed domain"/>
    <property type="match status" value="1"/>
</dbReference>
<dbReference type="GO" id="GO:0005634">
    <property type="term" value="C:nucleus"/>
    <property type="evidence" value="ECO:0007669"/>
    <property type="project" value="TreeGrafter"/>
</dbReference>
<dbReference type="Pfam" id="PF18016">
    <property type="entry name" value="SAM_3"/>
    <property type="match status" value="1"/>
</dbReference>
<feature type="domain" description="SAM" evidence="2">
    <location>
        <begin position="141"/>
        <end position="199"/>
    </location>
</feature>
<feature type="compositionally biased region" description="Low complexity" evidence="1">
    <location>
        <begin position="1"/>
        <end position="11"/>
    </location>
</feature>
<evidence type="ECO:0000313" key="3">
    <source>
        <dbReference type="Proteomes" id="UP000504640"/>
    </source>
</evidence>
<dbReference type="RefSeq" id="XP_032135131.1">
    <property type="nucleotide sequence ID" value="XM_032279240.1"/>
</dbReference>
<keyword evidence="3" id="KW-1185">Reference proteome</keyword>
<dbReference type="InterPro" id="IPR040167">
    <property type="entry name" value="TF_CP2-like"/>
</dbReference>
<dbReference type="GeneID" id="116552523"/>
<feature type="compositionally biased region" description="Pro residues" evidence="1">
    <location>
        <begin position="12"/>
        <end position="26"/>
    </location>
</feature>
<dbReference type="Gene3D" id="1.10.150.50">
    <property type="entry name" value="Transcription Factor, Ets-1"/>
    <property type="match status" value="1"/>
</dbReference>
<feature type="region of interest" description="Disordered" evidence="1">
    <location>
        <begin position="1"/>
        <end position="26"/>
    </location>
</feature>
<dbReference type="PANTHER" id="PTHR11037">
    <property type="entry name" value="TRANSCRIPTION FACTOR CP2"/>
    <property type="match status" value="1"/>
</dbReference>
<protein>
    <submittedName>
        <fullName evidence="4">Uncharacterized protein LOC116552523 isoform X1</fullName>
    </submittedName>
</protein>
<dbReference type="AlphaFoldDB" id="A0A6J3HXW7"/>
<gene>
    <name evidence="4" type="primary">LOC116552523</name>
</gene>
<dbReference type="GO" id="GO:0001228">
    <property type="term" value="F:DNA-binding transcription activator activity, RNA polymerase II-specific"/>
    <property type="evidence" value="ECO:0007669"/>
    <property type="project" value="TreeGrafter"/>
</dbReference>
<dbReference type="InterPro" id="IPR013761">
    <property type="entry name" value="SAM/pointed_sf"/>
</dbReference>
<name>A0A6J3HXW7_SAPAP</name>
<evidence type="ECO:0000313" key="4">
    <source>
        <dbReference type="RefSeq" id="XP_032135131.1"/>
    </source>
</evidence>
<proteinExistence type="predicted"/>
<organism evidence="3 4">
    <name type="scientific">Sapajus apella</name>
    <name type="common">Brown-capped capuchin</name>
    <name type="synonym">Cebus apella</name>
    <dbReference type="NCBI Taxonomy" id="9515"/>
    <lineage>
        <taxon>Eukaryota</taxon>
        <taxon>Metazoa</taxon>
        <taxon>Chordata</taxon>
        <taxon>Craniata</taxon>
        <taxon>Vertebrata</taxon>
        <taxon>Euteleostomi</taxon>
        <taxon>Mammalia</taxon>
        <taxon>Eutheria</taxon>
        <taxon>Euarchontoglires</taxon>
        <taxon>Primates</taxon>
        <taxon>Haplorrhini</taxon>
        <taxon>Platyrrhini</taxon>
        <taxon>Cebidae</taxon>
        <taxon>Cebinae</taxon>
        <taxon>Sapajus</taxon>
    </lineage>
</organism>
<dbReference type="GO" id="GO:0000978">
    <property type="term" value="F:RNA polymerase II cis-regulatory region sequence-specific DNA binding"/>
    <property type="evidence" value="ECO:0007669"/>
    <property type="project" value="TreeGrafter"/>
</dbReference>